<dbReference type="EMBL" id="VDUY01000002">
    <property type="protein sequence ID" value="TXL67175.1"/>
    <property type="molecule type" value="Genomic_DNA"/>
</dbReference>
<keyword evidence="1" id="KW-0560">Oxidoreductase</keyword>
<name>A0A5C8P0Q5_9BURK</name>
<sequence length="514" mass="53942">MTDLAPPHPYKQAGIVGTGAMGRGIAQLLAQSGVTVRLFDSNPEAVAAAIAQIGDTFARLAEKGRMDPAAAKAASARLQPAASPQALAGCDLVVEAIVERLEAKRALFAELEGIVDAGCVLASNTSSLSVTAIAAGCARPQRVVGWHFFNPVPLMKVVEVVNGARTERGIVDDMVALSRATGHLPVVAQDTPGFIVNHAGRAYGTESLKALSEGVADIPTIDRILREQVGFDGSGFRLGPFELMDLTGLDVSHPVMESIYRQFYDEARFRPSVITAQRVAAGLLGRKTGEGFYRYADGKQESPAEPPVPSVPVLPPVWVAPGPRQALVAETAAGLGATIETGEEPSAAALVLVAPLGLDATAAAGGLPAERVVAIDTLFPIATGACQRRVLMTTPATRPEWRDAAQALFAADGARVSVLRDSPGFIAQRVVAMIVSVATEIAQQRIASPADIDTAVRIGLGYPRGPLTMGDMIGASAILEILANMHRLTGDPRYRPGAWLRRRAQLGLSLLQDD</sequence>
<dbReference type="Gene3D" id="3.40.50.720">
    <property type="entry name" value="NAD(P)-binding Rossmann-like Domain"/>
    <property type="match status" value="1"/>
</dbReference>
<dbReference type="InterPro" id="IPR013328">
    <property type="entry name" value="6PGD_dom2"/>
</dbReference>
<dbReference type="Proteomes" id="UP000321548">
    <property type="component" value="Unassembled WGS sequence"/>
</dbReference>
<feature type="domain" description="3-hydroxyacyl-CoA dehydrogenase C-terminal" evidence="2">
    <location>
        <begin position="424"/>
        <end position="507"/>
    </location>
</feature>
<feature type="domain" description="3-hydroxyacyl-CoA dehydrogenase C-terminal" evidence="2">
    <location>
        <begin position="193"/>
        <end position="295"/>
    </location>
</feature>
<dbReference type="AlphaFoldDB" id="A0A5C8P0Q5"/>
<organism evidence="4 5">
    <name type="scientific">Zeimonas arvi</name>
    <dbReference type="NCBI Taxonomy" id="2498847"/>
    <lineage>
        <taxon>Bacteria</taxon>
        <taxon>Pseudomonadati</taxon>
        <taxon>Pseudomonadota</taxon>
        <taxon>Betaproteobacteria</taxon>
        <taxon>Burkholderiales</taxon>
        <taxon>Burkholderiaceae</taxon>
        <taxon>Zeimonas</taxon>
    </lineage>
</organism>
<dbReference type="Pfam" id="PF02737">
    <property type="entry name" value="3HCDH_N"/>
    <property type="match status" value="1"/>
</dbReference>
<reference evidence="4 5" key="1">
    <citation type="submission" date="2019-06" db="EMBL/GenBank/DDBJ databases">
        <title>Quisquiliibacterium sp. nov., isolated from a maize field.</title>
        <authorList>
            <person name="Lin S.-Y."/>
            <person name="Tsai C.-F."/>
            <person name="Young C.-C."/>
        </authorList>
    </citation>
    <scope>NUCLEOTIDE SEQUENCE [LARGE SCALE GENOMIC DNA]</scope>
    <source>
        <strain evidence="4 5">CC-CFT501</strain>
    </source>
</reference>
<dbReference type="InterPro" id="IPR008927">
    <property type="entry name" value="6-PGluconate_DH-like_C_sf"/>
</dbReference>
<dbReference type="SUPFAM" id="SSF51735">
    <property type="entry name" value="NAD(P)-binding Rossmann-fold domains"/>
    <property type="match status" value="1"/>
</dbReference>
<feature type="domain" description="3-hydroxyacyl-CoA dehydrogenase NAD binding" evidence="3">
    <location>
        <begin position="13"/>
        <end position="190"/>
    </location>
</feature>
<protein>
    <submittedName>
        <fullName evidence="4">3-hydroxyacyl-CoA dehydrogenase</fullName>
    </submittedName>
</protein>
<dbReference type="Pfam" id="PF00725">
    <property type="entry name" value="3HCDH"/>
    <property type="match status" value="2"/>
</dbReference>
<dbReference type="OrthoDB" id="5287258at2"/>
<dbReference type="InterPro" id="IPR006176">
    <property type="entry name" value="3-OHacyl-CoA_DH_NAD-bd"/>
</dbReference>
<evidence type="ECO:0000256" key="1">
    <source>
        <dbReference type="ARBA" id="ARBA00023002"/>
    </source>
</evidence>
<dbReference type="NCBIfam" id="NF006124">
    <property type="entry name" value="PRK08268.1"/>
    <property type="match status" value="1"/>
</dbReference>
<dbReference type="PANTHER" id="PTHR48075">
    <property type="entry name" value="3-HYDROXYACYL-COA DEHYDROGENASE FAMILY PROTEIN"/>
    <property type="match status" value="1"/>
</dbReference>
<dbReference type="RefSeq" id="WP_147703424.1">
    <property type="nucleotide sequence ID" value="NZ_VDUY01000002.1"/>
</dbReference>
<dbReference type="InterPro" id="IPR036291">
    <property type="entry name" value="NAD(P)-bd_dom_sf"/>
</dbReference>
<dbReference type="InterPro" id="IPR006108">
    <property type="entry name" value="3HC_DH_C"/>
</dbReference>
<dbReference type="GO" id="GO:0070403">
    <property type="term" value="F:NAD+ binding"/>
    <property type="evidence" value="ECO:0007669"/>
    <property type="project" value="InterPro"/>
</dbReference>
<dbReference type="PANTHER" id="PTHR48075:SF5">
    <property type="entry name" value="3-HYDROXYBUTYRYL-COA DEHYDROGENASE"/>
    <property type="match status" value="1"/>
</dbReference>
<comment type="caution">
    <text evidence="4">The sequence shown here is derived from an EMBL/GenBank/DDBJ whole genome shotgun (WGS) entry which is preliminary data.</text>
</comment>
<evidence type="ECO:0000259" key="3">
    <source>
        <dbReference type="Pfam" id="PF02737"/>
    </source>
</evidence>
<dbReference type="FunFam" id="3.40.50.720:FF:000009">
    <property type="entry name" value="Fatty oxidation complex, alpha subunit"/>
    <property type="match status" value="1"/>
</dbReference>
<gene>
    <name evidence="4" type="ORF">FHP08_06055</name>
</gene>
<evidence type="ECO:0000313" key="4">
    <source>
        <dbReference type="EMBL" id="TXL67175.1"/>
    </source>
</evidence>
<evidence type="ECO:0000259" key="2">
    <source>
        <dbReference type="Pfam" id="PF00725"/>
    </source>
</evidence>
<evidence type="ECO:0000313" key="5">
    <source>
        <dbReference type="Proteomes" id="UP000321548"/>
    </source>
</evidence>
<proteinExistence type="predicted"/>
<dbReference type="SUPFAM" id="SSF48179">
    <property type="entry name" value="6-phosphogluconate dehydrogenase C-terminal domain-like"/>
    <property type="match status" value="2"/>
</dbReference>
<accession>A0A5C8P0Q5</accession>
<keyword evidence="5" id="KW-1185">Reference proteome</keyword>
<dbReference type="GO" id="GO:0006631">
    <property type="term" value="P:fatty acid metabolic process"/>
    <property type="evidence" value="ECO:0007669"/>
    <property type="project" value="InterPro"/>
</dbReference>
<dbReference type="Gene3D" id="1.10.1040.10">
    <property type="entry name" value="N-(1-d-carboxylethyl)-l-norvaline Dehydrogenase, domain 2"/>
    <property type="match status" value="2"/>
</dbReference>
<dbReference type="GO" id="GO:0016616">
    <property type="term" value="F:oxidoreductase activity, acting on the CH-OH group of donors, NAD or NADP as acceptor"/>
    <property type="evidence" value="ECO:0007669"/>
    <property type="project" value="InterPro"/>
</dbReference>